<keyword evidence="3" id="KW-0949">S-adenosyl-L-methionine</keyword>
<feature type="chain" id="PRO_5043923084" evidence="4">
    <location>
        <begin position="24"/>
        <end position="92"/>
    </location>
</feature>
<dbReference type="PANTHER" id="PTHR11746">
    <property type="entry name" value="O-METHYLTRANSFERASE"/>
    <property type="match status" value="1"/>
</dbReference>
<dbReference type="EMBL" id="PKMF04000542">
    <property type="protein sequence ID" value="KAK7826600.1"/>
    <property type="molecule type" value="Genomic_DNA"/>
</dbReference>
<dbReference type="Proteomes" id="UP000237347">
    <property type="component" value="Unassembled WGS sequence"/>
</dbReference>
<evidence type="ECO:0000259" key="5">
    <source>
        <dbReference type="Pfam" id="PF00891"/>
    </source>
</evidence>
<sequence length="92" mass="9665">MPSNSTHTCWLAANLSLVDVGGGIESAANAIANEFPNLKCTVLDLPQVVADLQGTENLIYLGGNMFEAIPPADGVSLKKSNIVILSNLKKKV</sequence>
<evidence type="ECO:0000256" key="2">
    <source>
        <dbReference type="ARBA" id="ARBA00022679"/>
    </source>
</evidence>
<evidence type="ECO:0000256" key="4">
    <source>
        <dbReference type="SAM" id="SignalP"/>
    </source>
</evidence>
<comment type="caution">
    <text evidence="6">The sequence shown here is derived from an EMBL/GenBank/DDBJ whole genome shotgun (WGS) entry which is preliminary data.</text>
</comment>
<dbReference type="InterPro" id="IPR001077">
    <property type="entry name" value="COMT_C"/>
</dbReference>
<proteinExistence type="predicted"/>
<evidence type="ECO:0000256" key="3">
    <source>
        <dbReference type="ARBA" id="ARBA00022691"/>
    </source>
</evidence>
<organism evidence="6 7">
    <name type="scientific">Quercus suber</name>
    <name type="common">Cork oak</name>
    <dbReference type="NCBI Taxonomy" id="58331"/>
    <lineage>
        <taxon>Eukaryota</taxon>
        <taxon>Viridiplantae</taxon>
        <taxon>Streptophyta</taxon>
        <taxon>Embryophyta</taxon>
        <taxon>Tracheophyta</taxon>
        <taxon>Spermatophyta</taxon>
        <taxon>Magnoliopsida</taxon>
        <taxon>eudicotyledons</taxon>
        <taxon>Gunneridae</taxon>
        <taxon>Pentapetalae</taxon>
        <taxon>rosids</taxon>
        <taxon>fabids</taxon>
        <taxon>Fagales</taxon>
        <taxon>Fagaceae</taxon>
        <taxon>Quercus</taxon>
    </lineage>
</organism>
<dbReference type="PROSITE" id="PS51683">
    <property type="entry name" value="SAM_OMT_II"/>
    <property type="match status" value="1"/>
</dbReference>
<keyword evidence="7" id="KW-1185">Reference proteome</keyword>
<evidence type="ECO:0000256" key="1">
    <source>
        <dbReference type="ARBA" id="ARBA00022603"/>
    </source>
</evidence>
<evidence type="ECO:0000313" key="6">
    <source>
        <dbReference type="EMBL" id="KAK7826600.1"/>
    </source>
</evidence>
<evidence type="ECO:0000313" key="7">
    <source>
        <dbReference type="Proteomes" id="UP000237347"/>
    </source>
</evidence>
<feature type="domain" description="O-methyltransferase C-terminal" evidence="5">
    <location>
        <begin position="16"/>
        <end position="79"/>
    </location>
</feature>
<keyword evidence="2" id="KW-0808">Transferase</keyword>
<dbReference type="GO" id="GO:0032259">
    <property type="term" value="P:methylation"/>
    <property type="evidence" value="ECO:0007669"/>
    <property type="project" value="UniProtKB-KW"/>
</dbReference>
<dbReference type="Pfam" id="PF00891">
    <property type="entry name" value="Methyltransf_2"/>
    <property type="match status" value="1"/>
</dbReference>
<feature type="signal peptide" evidence="4">
    <location>
        <begin position="1"/>
        <end position="23"/>
    </location>
</feature>
<dbReference type="AlphaFoldDB" id="A0AAW0JJE1"/>
<keyword evidence="4" id="KW-0732">Signal</keyword>
<reference evidence="6 7" key="1">
    <citation type="journal article" date="2018" name="Sci. Data">
        <title>The draft genome sequence of cork oak.</title>
        <authorList>
            <person name="Ramos A.M."/>
            <person name="Usie A."/>
            <person name="Barbosa P."/>
            <person name="Barros P.M."/>
            <person name="Capote T."/>
            <person name="Chaves I."/>
            <person name="Simoes F."/>
            <person name="Abreu I."/>
            <person name="Carrasquinho I."/>
            <person name="Faro C."/>
            <person name="Guimaraes J.B."/>
            <person name="Mendonca D."/>
            <person name="Nobrega F."/>
            <person name="Rodrigues L."/>
            <person name="Saibo N.J.M."/>
            <person name="Varela M.C."/>
            <person name="Egas C."/>
            <person name="Matos J."/>
            <person name="Miguel C.M."/>
            <person name="Oliveira M.M."/>
            <person name="Ricardo C.P."/>
            <person name="Goncalves S."/>
        </authorList>
    </citation>
    <scope>NUCLEOTIDE SEQUENCE [LARGE SCALE GENOMIC DNA]</scope>
    <source>
        <strain evidence="7">cv. HL8</strain>
    </source>
</reference>
<keyword evidence="1" id="KW-0489">Methyltransferase</keyword>
<protein>
    <submittedName>
        <fullName evidence="6">Trans-resveratrol di-o-methyltransferase</fullName>
    </submittedName>
</protein>
<name>A0AAW0JJE1_QUESU</name>
<accession>A0AAW0JJE1</accession>
<dbReference type="SUPFAM" id="SSF53335">
    <property type="entry name" value="S-adenosyl-L-methionine-dependent methyltransferases"/>
    <property type="match status" value="1"/>
</dbReference>
<dbReference type="Gene3D" id="3.40.50.150">
    <property type="entry name" value="Vaccinia Virus protein VP39"/>
    <property type="match status" value="1"/>
</dbReference>
<dbReference type="InterPro" id="IPR016461">
    <property type="entry name" value="COMT-like"/>
</dbReference>
<gene>
    <name evidence="6" type="primary">ROMT_2</name>
    <name evidence="6" type="ORF">CFP56_032055</name>
</gene>
<dbReference type="InterPro" id="IPR029063">
    <property type="entry name" value="SAM-dependent_MTases_sf"/>
</dbReference>
<dbReference type="GO" id="GO:0008171">
    <property type="term" value="F:O-methyltransferase activity"/>
    <property type="evidence" value="ECO:0007669"/>
    <property type="project" value="InterPro"/>
</dbReference>